<proteinExistence type="predicted"/>
<gene>
    <name evidence="2" type="ORF">Aph01nite_74890</name>
</gene>
<feature type="compositionally biased region" description="Basic and acidic residues" evidence="1">
    <location>
        <begin position="21"/>
        <end position="32"/>
    </location>
</feature>
<dbReference type="EMBL" id="BOOA01000112">
    <property type="protein sequence ID" value="GIH29179.1"/>
    <property type="molecule type" value="Genomic_DNA"/>
</dbReference>
<dbReference type="Proteomes" id="UP000640052">
    <property type="component" value="Unassembled WGS sequence"/>
</dbReference>
<dbReference type="AlphaFoldDB" id="A0A919UPU7"/>
<accession>A0A919UPU7</accession>
<evidence type="ECO:0000256" key="1">
    <source>
        <dbReference type="SAM" id="MobiDB-lite"/>
    </source>
</evidence>
<comment type="caution">
    <text evidence="2">The sequence shown here is derived from an EMBL/GenBank/DDBJ whole genome shotgun (WGS) entry which is preliminary data.</text>
</comment>
<dbReference type="RefSeq" id="WP_204045795.1">
    <property type="nucleotide sequence ID" value="NZ_BOOA01000112.1"/>
</dbReference>
<name>A0A919UPU7_9ACTN</name>
<feature type="compositionally biased region" description="Basic residues" evidence="1">
    <location>
        <begin position="34"/>
        <end position="46"/>
    </location>
</feature>
<evidence type="ECO:0000313" key="2">
    <source>
        <dbReference type="EMBL" id="GIH29179.1"/>
    </source>
</evidence>
<feature type="region of interest" description="Disordered" evidence="1">
    <location>
        <begin position="21"/>
        <end position="55"/>
    </location>
</feature>
<sequence>MGPELHYQLIINRVAELHEEATSHRRAREAQASRKAHERSSSRRMRAGLSKFRIS</sequence>
<organism evidence="2 3">
    <name type="scientific">Acrocarpospora phusangensis</name>
    <dbReference type="NCBI Taxonomy" id="1070424"/>
    <lineage>
        <taxon>Bacteria</taxon>
        <taxon>Bacillati</taxon>
        <taxon>Actinomycetota</taxon>
        <taxon>Actinomycetes</taxon>
        <taxon>Streptosporangiales</taxon>
        <taxon>Streptosporangiaceae</taxon>
        <taxon>Acrocarpospora</taxon>
    </lineage>
</organism>
<reference evidence="2" key="1">
    <citation type="submission" date="2021-01" db="EMBL/GenBank/DDBJ databases">
        <title>Whole genome shotgun sequence of Acrocarpospora phusangensis NBRC 108782.</title>
        <authorList>
            <person name="Komaki H."/>
            <person name="Tamura T."/>
        </authorList>
    </citation>
    <scope>NUCLEOTIDE SEQUENCE</scope>
    <source>
        <strain evidence="2">NBRC 108782</strain>
    </source>
</reference>
<protein>
    <submittedName>
        <fullName evidence="2">Uncharacterized protein</fullName>
    </submittedName>
</protein>
<keyword evidence="3" id="KW-1185">Reference proteome</keyword>
<evidence type="ECO:0000313" key="3">
    <source>
        <dbReference type="Proteomes" id="UP000640052"/>
    </source>
</evidence>